<evidence type="ECO:0000313" key="16">
    <source>
        <dbReference type="EMBL" id="WPB53797.1"/>
    </source>
</evidence>
<protein>
    <recommendedName>
        <fullName evidence="4 11">Trigger factor</fullName>
        <shortName evidence="11">TF</shortName>
        <ecNumber evidence="3 11">5.2.1.8</ecNumber>
    </recommendedName>
    <alternativeName>
        <fullName evidence="10 11">PPIase</fullName>
    </alternativeName>
</protein>
<name>A0ABZ0P9U4_9BACT</name>
<evidence type="ECO:0000256" key="9">
    <source>
        <dbReference type="ARBA" id="ARBA00023306"/>
    </source>
</evidence>
<evidence type="ECO:0000256" key="10">
    <source>
        <dbReference type="ARBA" id="ARBA00029986"/>
    </source>
</evidence>
<evidence type="ECO:0000256" key="3">
    <source>
        <dbReference type="ARBA" id="ARBA00013194"/>
    </source>
</evidence>
<comment type="subcellular location">
    <subcellularLocation>
        <location evidence="11">Cytoplasm</location>
    </subcellularLocation>
    <text evidence="11">About half TF is bound to the ribosome near the polypeptide exit tunnel while the other half is free in the cytoplasm.</text>
</comment>
<dbReference type="InterPro" id="IPR001179">
    <property type="entry name" value="PPIase_FKBP_dom"/>
</dbReference>
<evidence type="ECO:0000256" key="7">
    <source>
        <dbReference type="ARBA" id="ARBA00023186"/>
    </source>
</evidence>
<feature type="coiled-coil region" evidence="14">
    <location>
        <begin position="442"/>
        <end position="478"/>
    </location>
</feature>
<evidence type="ECO:0000313" key="17">
    <source>
        <dbReference type="Proteomes" id="UP001303601"/>
    </source>
</evidence>
<evidence type="ECO:0000256" key="12">
    <source>
        <dbReference type="PROSITE-ProRule" id="PRU00277"/>
    </source>
</evidence>
<keyword evidence="6 11" id="KW-0697">Rotamase</keyword>
<dbReference type="Pfam" id="PF00254">
    <property type="entry name" value="FKBP_C"/>
    <property type="match status" value="1"/>
</dbReference>
<reference evidence="16" key="1">
    <citation type="submission" date="2023-11" db="EMBL/GenBank/DDBJ databases">
        <title>Completed genome sequence of Mycoplasma equirhinis type strain M432/72.</title>
        <authorList>
            <person name="Spergser J."/>
        </authorList>
    </citation>
    <scope>NUCLEOTIDE SEQUENCE [LARGE SCALE GENOMIC DNA]</scope>
    <source>
        <strain evidence="16">M432/72</strain>
    </source>
</reference>
<dbReference type="Pfam" id="PF05697">
    <property type="entry name" value="Trigger_N"/>
    <property type="match status" value="1"/>
</dbReference>
<dbReference type="InterPro" id="IPR036611">
    <property type="entry name" value="Trigger_fac_ribosome-bd_sf"/>
</dbReference>
<keyword evidence="9 11" id="KW-0131">Cell cycle</keyword>
<comment type="similarity">
    <text evidence="2 11 13">Belongs to the FKBP-type PPIase family. Tig subfamily.</text>
</comment>
<dbReference type="PIRSF" id="PIRSF003095">
    <property type="entry name" value="Trigger_factor"/>
    <property type="match status" value="1"/>
</dbReference>
<dbReference type="InterPro" id="IPR027304">
    <property type="entry name" value="Trigger_fact/SurA_dom_sf"/>
</dbReference>
<gene>
    <name evidence="11 16" type="primary">tig</name>
    <name evidence="16" type="ORF">R9B83_02275</name>
</gene>
<dbReference type="RefSeq" id="WP_140031353.1">
    <property type="nucleotide sequence ID" value="NZ_CP137845.1"/>
</dbReference>
<dbReference type="SUPFAM" id="SSF102735">
    <property type="entry name" value="Trigger factor ribosome-binding domain"/>
    <property type="match status" value="1"/>
</dbReference>
<dbReference type="Pfam" id="PF05698">
    <property type="entry name" value="Trigger_C"/>
    <property type="match status" value="1"/>
</dbReference>
<keyword evidence="8 11" id="KW-0413">Isomerase</keyword>
<dbReference type="Gene3D" id="3.10.50.40">
    <property type="match status" value="1"/>
</dbReference>
<keyword evidence="5 11" id="KW-0132">Cell division</keyword>
<evidence type="ECO:0000259" key="15">
    <source>
        <dbReference type="PROSITE" id="PS50059"/>
    </source>
</evidence>
<dbReference type="SUPFAM" id="SSF54534">
    <property type="entry name" value="FKBP-like"/>
    <property type="match status" value="1"/>
</dbReference>
<accession>A0ABZ0P9U4</accession>
<dbReference type="InterPro" id="IPR008880">
    <property type="entry name" value="Trigger_fac_C"/>
</dbReference>
<dbReference type="PROSITE" id="PS50059">
    <property type="entry name" value="FKBP_PPIASE"/>
    <property type="match status" value="1"/>
</dbReference>
<keyword evidence="14" id="KW-0175">Coiled coil</keyword>
<keyword evidence="11" id="KW-0963">Cytoplasm</keyword>
<proteinExistence type="inferred from homology"/>
<dbReference type="EMBL" id="CP137845">
    <property type="protein sequence ID" value="WPB53797.1"/>
    <property type="molecule type" value="Genomic_DNA"/>
</dbReference>
<dbReference type="InterPro" id="IPR005215">
    <property type="entry name" value="Trig_fac"/>
</dbReference>
<evidence type="ECO:0000256" key="13">
    <source>
        <dbReference type="RuleBase" id="RU003914"/>
    </source>
</evidence>
<dbReference type="GeneID" id="94493700"/>
<evidence type="ECO:0000256" key="8">
    <source>
        <dbReference type="ARBA" id="ARBA00023235"/>
    </source>
</evidence>
<evidence type="ECO:0000256" key="11">
    <source>
        <dbReference type="HAMAP-Rule" id="MF_00303"/>
    </source>
</evidence>
<feature type="domain" description="PPIase FKBP-type" evidence="15">
    <location>
        <begin position="165"/>
        <end position="225"/>
    </location>
</feature>
<comment type="function">
    <text evidence="11">Involved in protein export. Acts as a chaperone by maintaining the newly synthesized protein in an open conformation. Functions as a peptidyl-prolyl cis-trans isomerase.</text>
</comment>
<sequence length="478" mass="54787">MSRIINKEKSELIISYTLEGEELQTAFEKAKKSLRANITVPGFRKGKAPEREADKRISFSEILDKALSSNIDSIYEKHIKTEIQDNDEIIGKAKLTLGETDNPKEKVIIEFVFPLMPEVKLGNYKNLDIKLGSLKLTNDEVQSTELQLLSDYVALLDTDDAIAKEDTVNFDFKGYVDGKPFDGGDAEGFDLKIGSGQFIPGFEDKMIGLKKGEEKDLELEFPKNYHVNSLAGKPVTFHVKINFVKRPNFPEITEQFIKEINLPGVETLDEYKNEIKAKTYSEKLSKIETEFTNLIIQKLVESSKINVPDSLVKQEAEKYYANFINNLKQQEILEKEYLEFTNNTKEDVLKTFDESAILNLKKSFILNAIAKAEKISLSQEEYLAECQRIADLYKIGIDGVKSILKFENVENRYINEHVIDLLISYNDKTGFEEYKKNKAFVKEHEESKLARITEKARAREEEAKKAKEKDELKKVENK</sequence>
<dbReference type="HAMAP" id="MF_00303">
    <property type="entry name" value="Trigger_factor_Tig"/>
    <property type="match status" value="1"/>
</dbReference>
<dbReference type="InterPro" id="IPR046357">
    <property type="entry name" value="PPIase_dom_sf"/>
</dbReference>
<dbReference type="InterPro" id="IPR037041">
    <property type="entry name" value="Trigger_fac_C_sf"/>
</dbReference>
<organism evidence="16 17">
    <name type="scientific">Metamycoplasma equirhinis</name>
    <dbReference type="NCBI Taxonomy" id="92402"/>
    <lineage>
        <taxon>Bacteria</taxon>
        <taxon>Bacillati</taxon>
        <taxon>Mycoplasmatota</taxon>
        <taxon>Mycoplasmoidales</taxon>
        <taxon>Metamycoplasmataceae</taxon>
        <taxon>Metamycoplasma</taxon>
    </lineage>
</organism>
<dbReference type="NCBIfam" id="TIGR00115">
    <property type="entry name" value="tig"/>
    <property type="match status" value="1"/>
</dbReference>
<evidence type="ECO:0000256" key="2">
    <source>
        <dbReference type="ARBA" id="ARBA00005464"/>
    </source>
</evidence>
<evidence type="ECO:0000256" key="1">
    <source>
        <dbReference type="ARBA" id="ARBA00000971"/>
    </source>
</evidence>
<dbReference type="EC" id="5.2.1.8" evidence="3 11"/>
<evidence type="ECO:0000256" key="4">
    <source>
        <dbReference type="ARBA" id="ARBA00016902"/>
    </source>
</evidence>
<keyword evidence="7 11" id="KW-0143">Chaperone</keyword>
<dbReference type="Gene3D" id="3.30.70.1050">
    <property type="entry name" value="Trigger factor ribosome-binding domain"/>
    <property type="match status" value="1"/>
</dbReference>
<dbReference type="PANTHER" id="PTHR30560:SF3">
    <property type="entry name" value="TRIGGER FACTOR-LIKE PROTEIN TIG, CHLOROPLASTIC"/>
    <property type="match status" value="1"/>
</dbReference>
<comment type="domain">
    <text evidence="11">Consists of 3 domains; the N-terminus binds the ribosome, the middle domain has PPIase activity, while the C-terminus has intrinsic chaperone activity on its own.</text>
</comment>
<keyword evidence="17" id="KW-1185">Reference proteome</keyword>
<dbReference type="SUPFAM" id="SSF109998">
    <property type="entry name" value="Triger factor/SurA peptide-binding domain-like"/>
    <property type="match status" value="1"/>
</dbReference>
<evidence type="ECO:0000256" key="5">
    <source>
        <dbReference type="ARBA" id="ARBA00022618"/>
    </source>
</evidence>
<dbReference type="GO" id="GO:0003755">
    <property type="term" value="F:peptidyl-prolyl cis-trans isomerase activity"/>
    <property type="evidence" value="ECO:0007669"/>
    <property type="project" value="UniProtKB-EC"/>
</dbReference>
<evidence type="ECO:0000256" key="14">
    <source>
        <dbReference type="SAM" id="Coils"/>
    </source>
</evidence>
<dbReference type="InterPro" id="IPR008881">
    <property type="entry name" value="Trigger_fac_ribosome-bd_bac"/>
</dbReference>
<dbReference type="Gene3D" id="1.10.3120.10">
    <property type="entry name" value="Trigger factor, C-terminal domain"/>
    <property type="match status" value="1"/>
</dbReference>
<dbReference type="Proteomes" id="UP001303601">
    <property type="component" value="Chromosome"/>
</dbReference>
<dbReference type="PANTHER" id="PTHR30560">
    <property type="entry name" value="TRIGGER FACTOR CHAPERONE AND PEPTIDYL-PROLYL CIS/TRANS ISOMERASE"/>
    <property type="match status" value="1"/>
</dbReference>
<evidence type="ECO:0000256" key="6">
    <source>
        <dbReference type="ARBA" id="ARBA00023110"/>
    </source>
</evidence>
<comment type="catalytic activity">
    <reaction evidence="1 11 12">
        <text>[protein]-peptidylproline (omega=180) = [protein]-peptidylproline (omega=0)</text>
        <dbReference type="Rhea" id="RHEA:16237"/>
        <dbReference type="Rhea" id="RHEA-COMP:10747"/>
        <dbReference type="Rhea" id="RHEA-COMP:10748"/>
        <dbReference type="ChEBI" id="CHEBI:83833"/>
        <dbReference type="ChEBI" id="CHEBI:83834"/>
        <dbReference type="EC" id="5.2.1.8"/>
    </reaction>
</comment>